<dbReference type="InterPro" id="IPR007272">
    <property type="entry name" value="Sulf_transp_TsuA/YedE"/>
</dbReference>
<organism evidence="2 3">
    <name type="scientific">Sulfitobacter donghicola DSW-25 = KCTC 12864 = JCM 14565</name>
    <dbReference type="NCBI Taxonomy" id="1300350"/>
    <lineage>
        <taxon>Bacteria</taxon>
        <taxon>Pseudomonadati</taxon>
        <taxon>Pseudomonadota</taxon>
        <taxon>Alphaproteobacteria</taxon>
        <taxon>Rhodobacterales</taxon>
        <taxon>Roseobacteraceae</taxon>
        <taxon>Sulfitobacter</taxon>
    </lineage>
</organism>
<evidence type="ECO:0000313" key="3">
    <source>
        <dbReference type="Proteomes" id="UP000027734"/>
    </source>
</evidence>
<feature type="transmembrane region" description="Helical" evidence="1">
    <location>
        <begin position="39"/>
        <end position="61"/>
    </location>
</feature>
<feature type="transmembrane region" description="Helical" evidence="1">
    <location>
        <begin position="111"/>
        <end position="131"/>
    </location>
</feature>
<dbReference type="RefSeq" id="WP_025059722.1">
    <property type="nucleotide sequence ID" value="NZ_JAMC01000005.1"/>
</dbReference>
<feature type="transmembrane region" description="Helical" evidence="1">
    <location>
        <begin position="73"/>
        <end position="91"/>
    </location>
</feature>
<evidence type="ECO:0000256" key="1">
    <source>
        <dbReference type="SAM" id="Phobius"/>
    </source>
</evidence>
<dbReference type="Pfam" id="PF04143">
    <property type="entry name" value="Sulf_transp"/>
    <property type="match status" value="1"/>
</dbReference>
<evidence type="ECO:0000313" key="2">
    <source>
        <dbReference type="EMBL" id="KEJ88838.1"/>
    </source>
</evidence>
<keyword evidence="1" id="KW-0472">Membrane</keyword>
<protein>
    <submittedName>
        <fullName evidence="2">Membrane protein</fullName>
    </submittedName>
</protein>
<comment type="caution">
    <text evidence="2">The sequence shown here is derived from an EMBL/GenBank/DDBJ whole genome shotgun (WGS) entry which is preliminary data.</text>
</comment>
<gene>
    <name evidence="2" type="ORF">DSW25_14435</name>
</gene>
<name>A0A073IEP6_9RHOB</name>
<dbReference type="OrthoDB" id="8444739at2"/>
<dbReference type="STRING" id="1300350.Z948_2365"/>
<reference evidence="2 3" key="1">
    <citation type="submission" date="2014-01" db="EMBL/GenBank/DDBJ databases">
        <title>Sulfitobacter donghicola JCM 14565 Genome Sequencing.</title>
        <authorList>
            <person name="Lai Q."/>
            <person name="Hong Z."/>
        </authorList>
    </citation>
    <scope>NUCLEOTIDE SEQUENCE [LARGE SCALE GENOMIC DNA]</scope>
    <source>
        <strain evidence="2 3">JCM 14565</strain>
    </source>
</reference>
<dbReference type="EMBL" id="JAMC01000005">
    <property type="protein sequence ID" value="KEJ88838.1"/>
    <property type="molecule type" value="Genomic_DNA"/>
</dbReference>
<keyword evidence="3" id="KW-1185">Reference proteome</keyword>
<keyword evidence="1" id="KW-0812">Transmembrane</keyword>
<proteinExistence type="predicted"/>
<keyword evidence="1" id="KW-1133">Transmembrane helix</keyword>
<accession>A0A073IEP6</accession>
<dbReference type="eggNOG" id="COG2391">
    <property type="taxonomic scope" value="Bacteria"/>
</dbReference>
<sequence>MSSIILALVIGGIFGATLDRIGATSPDWIGKMLALKHLHLMKTILLAIGVGSTLMFVGQMLGLVDVAHMSVKSAYVGVFIGGIMLGIGWAASGYCPGTGVCAAASGRKDALFFIAGGLLGAAAYMATYPAWEASGLLNSIAGGKVTLGAVPGSKFSGVSTLPGDILGVILGLILIGVAFVLPDRLVGGPTAAEVPAE</sequence>
<dbReference type="Proteomes" id="UP000027734">
    <property type="component" value="Unassembled WGS sequence"/>
</dbReference>
<dbReference type="AlphaFoldDB" id="A0A073IEP6"/>
<feature type="transmembrane region" description="Helical" evidence="1">
    <location>
        <begin position="161"/>
        <end position="181"/>
    </location>
</feature>